<dbReference type="AlphaFoldDB" id="A0A402BLA7"/>
<proteinExistence type="predicted"/>
<evidence type="ECO:0000313" key="2">
    <source>
        <dbReference type="EMBL" id="GCE32148.1"/>
    </source>
</evidence>
<evidence type="ECO:0000256" key="1">
    <source>
        <dbReference type="SAM" id="Phobius"/>
    </source>
</evidence>
<sequence>MLLTYPLSTKSLRVLVMTTILVAILIATIVSSFVFPSETLAATKWFSGQHVGAGVAGQIFFQGTHKLAAQGFFN</sequence>
<keyword evidence="1" id="KW-1133">Transmembrane helix</keyword>
<dbReference type="RefSeq" id="WP_126632144.1">
    <property type="nucleotide sequence ID" value="NZ_BIFT01000003.1"/>
</dbReference>
<reference evidence="3" key="1">
    <citation type="submission" date="2018-12" db="EMBL/GenBank/DDBJ databases">
        <title>Tengunoibacter tsumagoiensis gen. nov., sp. nov., Dictyobacter kobayashii sp. nov., D. alpinus sp. nov., and D. joshuensis sp. nov. and description of Dictyobacteraceae fam. nov. within the order Ktedonobacterales isolated from Tengu-no-mugimeshi.</title>
        <authorList>
            <person name="Wang C.M."/>
            <person name="Zheng Y."/>
            <person name="Sakai Y."/>
            <person name="Toyoda A."/>
            <person name="Minakuchi Y."/>
            <person name="Abe K."/>
            <person name="Yokota A."/>
            <person name="Yabe S."/>
        </authorList>
    </citation>
    <scope>NUCLEOTIDE SEQUENCE [LARGE SCALE GENOMIC DNA]</scope>
    <source>
        <strain evidence="3">Uno16</strain>
    </source>
</reference>
<evidence type="ECO:0000313" key="3">
    <source>
        <dbReference type="Proteomes" id="UP000287171"/>
    </source>
</evidence>
<comment type="caution">
    <text evidence="2">The sequence shown here is derived from an EMBL/GenBank/DDBJ whole genome shotgun (WGS) entry which is preliminary data.</text>
</comment>
<protein>
    <submittedName>
        <fullName evidence="2">Uncharacterized protein</fullName>
    </submittedName>
</protein>
<organism evidence="2 3">
    <name type="scientific">Dictyobacter alpinus</name>
    <dbReference type="NCBI Taxonomy" id="2014873"/>
    <lineage>
        <taxon>Bacteria</taxon>
        <taxon>Bacillati</taxon>
        <taxon>Chloroflexota</taxon>
        <taxon>Ktedonobacteria</taxon>
        <taxon>Ktedonobacterales</taxon>
        <taxon>Dictyobacteraceae</taxon>
        <taxon>Dictyobacter</taxon>
    </lineage>
</organism>
<keyword evidence="3" id="KW-1185">Reference proteome</keyword>
<feature type="transmembrane region" description="Helical" evidence="1">
    <location>
        <begin position="12"/>
        <end position="35"/>
    </location>
</feature>
<name>A0A402BLA7_9CHLR</name>
<keyword evidence="1" id="KW-0472">Membrane</keyword>
<accession>A0A402BLA7</accession>
<dbReference type="EMBL" id="BIFT01000003">
    <property type="protein sequence ID" value="GCE32148.1"/>
    <property type="molecule type" value="Genomic_DNA"/>
</dbReference>
<keyword evidence="1" id="KW-0812">Transmembrane</keyword>
<dbReference type="Proteomes" id="UP000287171">
    <property type="component" value="Unassembled WGS sequence"/>
</dbReference>
<gene>
    <name evidence="2" type="ORF">KDA_76320</name>
</gene>